<keyword evidence="8" id="KW-0812">Transmembrane</keyword>
<dbReference type="SUPFAM" id="SSF49503">
    <property type="entry name" value="Cupredoxins"/>
    <property type="match status" value="3"/>
</dbReference>
<feature type="compositionally biased region" description="Low complexity" evidence="7">
    <location>
        <begin position="650"/>
        <end position="666"/>
    </location>
</feature>
<dbReference type="GO" id="GO:0005507">
    <property type="term" value="F:copper ion binding"/>
    <property type="evidence" value="ECO:0007669"/>
    <property type="project" value="InterPro"/>
</dbReference>
<evidence type="ECO:0000259" key="9">
    <source>
        <dbReference type="Pfam" id="PF00394"/>
    </source>
</evidence>
<feature type="region of interest" description="Disordered" evidence="7">
    <location>
        <begin position="616"/>
        <end position="709"/>
    </location>
</feature>
<reference evidence="13" key="1">
    <citation type="journal article" date="2020" name="BMC Genomics">
        <title>Correction to: Identification and distribution of gene clusters required for synthesis of sphingolipid metabolism inhibitors in diverse species of the filamentous fungus Fusarium.</title>
        <authorList>
            <person name="Kim H.S."/>
            <person name="Lohmar J.M."/>
            <person name="Busman M."/>
            <person name="Brown D.W."/>
            <person name="Naumann T.A."/>
            <person name="Divon H.H."/>
            <person name="Lysoe E."/>
            <person name="Uhlig S."/>
            <person name="Proctor R.H."/>
        </authorList>
    </citation>
    <scope>NUCLEOTIDE SEQUENCE [LARGE SCALE GENOMIC DNA]</scope>
    <source>
        <strain evidence="13">NRRL 25331</strain>
    </source>
</reference>
<dbReference type="InterPro" id="IPR011706">
    <property type="entry name" value="Cu-oxidase_C"/>
</dbReference>
<evidence type="ECO:0000256" key="2">
    <source>
        <dbReference type="ARBA" id="ARBA00022723"/>
    </source>
</evidence>
<protein>
    <submittedName>
        <fullName evidence="12">L-ascorbate oxidase</fullName>
    </submittedName>
</protein>
<feature type="transmembrane region" description="Helical" evidence="8">
    <location>
        <begin position="36"/>
        <end position="59"/>
    </location>
</feature>
<dbReference type="Pfam" id="PF07732">
    <property type="entry name" value="Cu-oxidase_3"/>
    <property type="match status" value="1"/>
</dbReference>
<dbReference type="PROSITE" id="PS00079">
    <property type="entry name" value="MULTICOPPER_OXIDASE1"/>
    <property type="match status" value="1"/>
</dbReference>
<reference evidence="12 13" key="2">
    <citation type="submission" date="2020-05" db="EMBL/GenBank/DDBJ databases">
        <title>Identification and distribution of gene clusters putatively required for synthesis of sphingolipid metabolism inhibitors in phylogenetically diverse species of the filamentous fungus Fusarium.</title>
        <authorList>
            <person name="Kim H.-S."/>
            <person name="Busman M."/>
            <person name="Brown D.W."/>
            <person name="Divon H."/>
            <person name="Uhlig S."/>
            <person name="Proctor R.H."/>
        </authorList>
    </citation>
    <scope>NUCLEOTIDE SEQUENCE [LARGE SCALE GENOMIC DNA]</scope>
    <source>
        <strain evidence="12 13">NRRL 25331</strain>
    </source>
</reference>
<evidence type="ECO:0000256" key="1">
    <source>
        <dbReference type="ARBA" id="ARBA00010609"/>
    </source>
</evidence>
<dbReference type="CDD" id="cd02440">
    <property type="entry name" value="AdoMet_MTases"/>
    <property type="match status" value="1"/>
</dbReference>
<feature type="region of interest" description="Disordered" evidence="7">
    <location>
        <begin position="385"/>
        <end position="405"/>
    </location>
</feature>
<evidence type="ECO:0000256" key="4">
    <source>
        <dbReference type="ARBA" id="ARBA00023002"/>
    </source>
</evidence>
<dbReference type="InterPro" id="IPR045087">
    <property type="entry name" value="Cu-oxidase_fam"/>
</dbReference>
<dbReference type="InterPro" id="IPR011707">
    <property type="entry name" value="Cu-oxidase-like_N"/>
</dbReference>
<comment type="similarity">
    <text evidence="1">Belongs to the multicopper oxidase family.</text>
</comment>
<dbReference type="CDD" id="cd04205">
    <property type="entry name" value="CuRO_2_LCC_like"/>
    <property type="match status" value="1"/>
</dbReference>
<dbReference type="Pfam" id="PF13489">
    <property type="entry name" value="Methyltransf_23"/>
    <property type="match status" value="1"/>
</dbReference>
<dbReference type="Pfam" id="PF00394">
    <property type="entry name" value="Cu-oxidase"/>
    <property type="match status" value="1"/>
</dbReference>
<dbReference type="CDD" id="cd13910">
    <property type="entry name" value="CuRO_3_MCO_like_4"/>
    <property type="match status" value="1"/>
</dbReference>
<feature type="compositionally biased region" description="Basic and acidic residues" evidence="7">
    <location>
        <begin position="623"/>
        <end position="636"/>
    </location>
</feature>
<proteinExistence type="inferred from homology"/>
<evidence type="ECO:0000256" key="6">
    <source>
        <dbReference type="ARBA" id="ARBA00023180"/>
    </source>
</evidence>
<evidence type="ECO:0000256" key="5">
    <source>
        <dbReference type="ARBA" id="ARBA00023008"/>
    </source>
</evidence>
<evidence type="ECO:0000256" key="3">
    <source>
        <dbReference type="ARBA" id="ARBA00022729"/>
    </source>
</evidence>
<organism evidence="12 13">
    <name type="scientific">Fusarium circinatum</name>
    <name type="common">Pitch canker fungus</name>
    <name type="synonym">Gibberella circinata</name>
    <dbReference type="NCBI Taxonomy" id="48490"/>
    <lineage>
        <taxon>Eukaryota</taxon>
        <taxon>Fungi</taxon>
        <taxon>Dikarya</taxon>
        <taxon>Ascomycota</taxon>
        <taxon>Pezizomycotina</taxon>
        <taxon>Sordariomycetes</taxon>
        <taxon>Hypocreomycetidae</taxon>
        <taxon>Hypocreales</taxon>
        <taxon>Nectriaceae</taxon>
        <taxon>Fusarium</taxon>
        <taxon>Fusarium fujikuroi species complex</taxon>
    </lineage>
</organism>
<feature type="compositionally biased region" description="Acidic residues" evidence="7">
    <location>
        <begin position="686"/>
        <end position="698"/>
    </location>
</feature>
<keyword evidence="3" id="KW-0732">Signal</keyword>
<evidence type="ECO:0000259" key="10">
    <source>
        <dbReference type="Pfam" id="PF07731"/>
    </source>
</evidence>
<keyword evidence="4" id="KW-0560">Oxidoreductase</keyword>
<dbReference type="AlphaFoldDB" id="A0A8H5TI40"/>
<dbReference type="PANTHER" id="PTHR11709:SF394">
    <property type="entry name" value="FI03373P-RELATED"/>
    <property type="match status" value="1"/>
</dbReference>
<feature type="domain" description="Plastocyanin-like" evidence="10">
    <location>
        <begin position="492"/>
        <end position="595"/>
    </location>
</feature>
<dbReference type="InterPro" id="IPR001117">
    <property type="entry name" value="Cu-oxidase_2nd"/>
</dbReference>
<dbReference type="Proteomes" id="UP000572754">
    <property type="component" value="Unassembled WGS sequence"/>
</dbReference>
<dbReference type="InterPro" id="IPR008972">
    <property type="entry name" value="Cupredoxin"/>
</dbReference>
<dbReference type="InterPro" id="IPR033138">
    <property type="entry name" value="Cu_oxidase_CS"/>
</dbReference>
<dbReference type="PANTHER" id="PTHR11709">
    <property type="entry name" value="MULTI-COPPER OXIDASE"/>
    <property type="match status" value="1"/>
</dbReference>
<dbReference type="GO" id="GO:0016491">
    <property type="term" value="F:oxidoreductase activity"/>
    <property type="evidence" value="ECO:0007669"/>
    <property type="project" value="UniProtKB-KW"/>
</dbReference>
<keyword evidence="5" id="KW-0186">Copper</keyword>
<dbReference type="Gene3D" id="2.60.40.420">
    <property type="entry name" value="Cupredoxins - blue copper proteins"/>
    <property type="match status" value="3"/>
</dbReference>
<dbReference type="SUPFAM" id="SSF53335">
    <property type="entry name" value="S-adenosyl-L-methionine-dependent methyltransferases"/>
    <property type="match status" value="1"/>
</dbReference>
<evidence type="ECO:0000256" key="8">
    <source>
        <dbReference type="SAM" id="Phobius"/>
    </source>
</evidence>
<feature type="domain" description="Plastocyanin-like" evidence="11">
    <location>
        <begin position="98"/>
        <end position="213"/>
    </location>
</feature>
<dbReference type="InterPro" id="IPR029063">
    <property type="entry name" value="SAM-dependent_MTases_sf"/>
</dbReference>
<gene>
    <name evidence="12" type="ORF">FCIRC_9263</name>
</gene>
<accession>A0A8H5TI40</accession>
<keyword evidence="8" id="KW-1133">Transmembrane helix</keyword>
<evidence type="ECO:0000259" key="11">
    <source>
        <dbReference type="Pfam" id="PF07732"/>
    </source>
</evidence>
<feature type="domain" description="Plastocyanin-like" evidence="9">
    <location>
        <begin position="222"/>
        <end position="367"/>
    </location>
</feature>
<dbReference type="EMBL" id="JAAQPE010000324">
    <property type="protein sequence ID" value="KAF5669494.1"/>
    <property type="molecule type" value="Genomic_DNA"/>
</dbReference>
<evidence type="ECO:0000313" key="13">
    <source>
        <dbReference type="Proteomes" id="UP000572754"/>
    </source>
</evidence>
<keyword evidence="2" id="KW-0479">Metal-binding</keyword>
<comment type="caution">
    <text evidence="12">The sequence shown here is derived from an EMBL/GenBank/DDBJ whole genome shotgun (WGS) entry which is preliminary data.</text>
</comment>
<dbReference type="InterPro" id="IPR002355">
    <property type="entry name" value="Cu_oxidase_Cu_BS"/>
</dbReference>
<evidence type="ECO:0000256" key="7">
    <source>
        <dbReference type="SAM" id="MobiDB-lite"/>
    </source>
</evidence>
<dbReference type="Gene3D" id="3.40.50.150">
    <property type="entry name" value="Vaccinia Virus protein VP39"/>
    <property type="match status" value="1"/>
</dbReference>
<feature type="compositionally biased region" description="Basic residues" evidence="7">
    <location>
        <begin position="638"/>
        <end position="649"/>
    </location>
</feature>
<keyword evidence="13" id="KW-1185">Reference proteome</keyword>
<dbReference type="PROSITE" id="PS00080">
    <property type="entry name" value="MULTICOPPER_OXIDASE2"/>
    <property type="match status" value="1"/>
</dbReference>
<name>A0A8H5TI40_FUSCI</name>
<sequence length="1009" mass="111543">MVAHDEEADALLEEFELREEVKVHDLTPPSLCCTCGWRWIAALIVVALLSAIGVVVVLFHGSLSSRLSDDATGYLGYRLHPEDHARRPPTTITLNWTITTGTRSPDGVEKRVYLVNDEFPGPFLEARSGDRLVIHVDNGLVDEGVSLHWHGLCMKDQNSMDGAVGFTQCPIAPGRSFTYNFTIGAEEEGTFWWHSHSDVQRADGLWGGLVVHFPDELDVPPEDYLLMIGDWFHRNQTEVLGWYADASSRGNEPVPDSLLVNGQGRFNCSMAVPARPVSCSQVQLDDLKPLMILGSQKKARLRIVNTGSVAGLSFSVGGAIIRPIRVDGGFAVKAKIAETVGILYPGERVDLEVEWKGDHAREHWLTIYLDDENFGYPNPALNPTQSFPMFSSSTKGSSNKPVPQSLEQDGVQALDSQNLKAATKVSDLPAKAEQTILLYAKVEKLAHLDYAPVGFINHTSWTPQSPPLLAQNRTSWDENQFIPFIGISDSKPKRVDFVINNLDDGAHPFHLHGHSFYVLSSYRNPGRGSWGSYNPYADEAPPNGLNLEFPVRKDTVSVPRRGHVVLALVADNPGIWALHCHMLVHMARGMAMGLHIGDVDDSEHVNAVDLSTFLGGIMSETPEPTRRASADADAAARTKSKSRSPRASKSRSPTTSKSPSPPAATSGPILDPQHWAQVNEEQAQAEAEDDNADADSTLEPDNASSTASITSSILEYRTIHGRTYHSEQGNAQYWASNDEQQNDLMDITHHILTLGLGDKLHLAPLKEEKLHATIDIGTGTGIWAIDFADQYPGAEIIGTDLSPIQPSWVPPNVQFEIEDCTREWTFKSDFADYIHVRWLMGSVRDWDAFFSEAYRVCKPGAWIESHEASCNVSSDDGTVAPNSAMGHWGEFFKEGGKKIGTSFSVVEDGTQRKAMEKAGFVNIQEFDFRNPVGTWPKDPVEKRMGAYSKYGLETDSEGFILFMAHTLGWTREEILVYVAQFRREIRSGKHHGYFAQKVVWGQKPETTAV</sequence>
<dbReference type="Pfam" id="PF07731">
    <property type="entry name" value="Cu-oxidase_2"/>
    <property type="match status" value="1"/>
</dbReference>
<evidence type="ECO:0000313" key="12">
    <source>
        <dbReference type="EMBL" id="KAF5669494.1"/>
    </source>
</evidence>
<keyword evidence="6" id="KW-0325">Glycoprotein</keyword>
<keyword evidence="8" id="KW-0472">Membrane</keyword>